<feature type="domain" description="Alpha/beta hydrolase fold-3" evidence="3">
    <location>
        <begin position="117"/>
        <end position="318"/>
    </location>
</feature>
<dbReference type="InterPro" id="IPR050300">
    <property type="entry name" value="GDXG_lipolytic_enzyme"/>
</dbReference>
<evidence type="ECO:0000259" key="3">
    <source>
        <dbReference type="Pfam" id="PF07859"/>
    </source>
</evidence>
<accession>A0A2K1Q396</accession>
<keyword evidence="5" id="KW-1185">Reference proteome</keyword>
<dbReference type="SUPFAM" id="SSF53474">
    <property type="entry name" value="alpha/beta-Hydrolases"/>
    <property type="match status" value="1"/>
</dbReference>
<organism evidence="4 5">
    <name type="scientific">Solilutibacter silvestris</name>
    <dbReference type="NCBI Taxonomy" id="1645665"/>
    <lineage>
        <taxon>Bacteria</taxon>
        <taxon>Pseudomonadati</taxon>
        <taxon>Pseudomonadota</taxon>
        <taxon>Gammaproteobacteria</taxon>
        <taxon>Lysobacterales</taxon>
        <taxon>Lysobacteraceae</taxon>
        <taxon>Solilutibacter</taxon>
    </lineage>
</organism>
<dbReference type="GO" id="GO:0004806">
    <property type="term" value="F:triacylglycerol lipase activity"/>
    <property type="evidence" value="ECO:0007669"/>
    <property type="project" value="TreeGrafter"/>
</dbReference>
<evidence type="ECO:0000313" key="4">
    <source>
        <dbReference type="EMBL" id="PNS09516.1"/>
    </source>
</evidence>
<dbReference type="PANTHER" id="PTHR48081:SF30">
    <property type="entry name" value="ACETYL-HYDROLASE LIPR-RELATED"/>
    <property type="match status" value="1"/>
</dbReference>
<keyword evidence="2" id="KW-0378">Hydrolase</keyword>
<name>A0A2K1Q396_9GAMM</name>
<proteinExistence type="inferred from homology"/>
<evidence type="ECO:0000313" key="5">
    <source>
        <dbReference type="Proteomes" id="UP000236220"/>
    </source>
</evidence>
<dbReference type="AlphaFoldDB" id="A0A2K1Q396"/>
<reference evidence="4 5" key="1">
    <citation type="submission" date="2017-08" db="EMBL/GenBank/DDBJ databases">
        <title>Lysobacter sylvestris genome.</title>
        <authorList>
            <person name="Zhang D.-C."/>
            <person name="Albuquerque L."/>
            <person name="Franca L."/>
            <person name="Froufe H.J.C."/>
            <person name="Barroso C."/>
            <person name="Egas C."/>
            <person name="Da Costa M."/>
            <person name="Margesin R."/>
        </authorList>
    </citation>
    <scope>NUCLEOTIDE SEQUENCE [LARGE SCALE GENOMIC DNA]</scope>
    <source>
        <strain evidence="4 5">AM20-91</strain>
    </source>
</reference>
<comment type="caution">
    <text evidence="4">The sequence shown here is derived from an EMBL/GenBank/DDBJ whole genome shotgun (WGS) entry which is preliminary data.</text>
</comment>
<dbReference type="PANTHER" id="PTHR48081">
    <property type="entry name" value="AB HYDROLASE SUPERFAMILY PROTEIN C4A8.06C"/>
    <property type="match status" value="1"/>
</dbReference>
<evidence type="ECO:0000256" key="2">
    <source>
        <dbReference type="ARBA" id="ARBA00022801"/>
    </source>
</evidence>
<dbReference type="Proteomes" id="UP000236220">
    <property type="component" value="Unassembled WGS sequence"/>
</dbReference>
<dbReference type="Gene3D" id="3.40.50.1820">
    <property type="entry name" value="alpha/beta hydrolase"/>
    <property type="match status" value="1"/>
</dbReference>
<evidence type="ECO:0000256" key="1">
    <source>
        <dbReference type="ARBA" id="ARBA00010515"/>
    </source>
</evidence>
<comment type="similarity">
    <text evidence="1">Belongs to the 'GDXG' lipolytic enzyme family.</text>
</comment>
<dbReference type="InterPro" id="IPR029058">
    <property type="entry name" value="AB_hydrolase_fold"/>
</dbReference>
<protein>
    <submittedName>
        <fullName evidence="4">Esterase/lipase</fullName>
    </submittedName>
</protein>
<gene>
    <name evidence="4" type="ORF">Lysil_1145</name>
</gene>
<sequence length="346" mass="36751">MLMLCAIGAASAQEAATIGGARVELPATSLPYSSYASPQARDQFARQLAEARAGKRPDSNDISDRRRFYQAYNDARLREVQRRYSAQVKDTMLGGVSVQVVDPSAGISRRNAARVLISLHGGAFMWGSGSGALVEAIPIAVTAGIRVVAVDYRLAPEHPYPAAPEDVEAVYRALLKTHRPENIGIYGCSSGGMLTAQATARILLAGLPRPGAIGTFCGTGLPYGGDSMVLGQMAAGAAPMVADSDDMRPPYLLAAHVADPAAYPGNVPGLLARFPPTLLLAGGRDFSVGALTTMHRRLLAAGVEADLVIFDGMWHAFLVYPDLPESQEAYRIVATFFERHLGRASR</sequence>
<dbReference type="Pfam" id="PF07859">
    <property type="entry name" value="Abhydrolase_3"/>
    <property type="match status" value="1"/>
</dbReference>
<dbReference type="InterPro" id="IPR013094">
    <property type="entry name" value="AB_hydrolase_3"/>
</dbReference>
<dbReference type="EMBL" id="NPZB01000001">
    <property type="protein sequence ID" value="PNS09516.1"/>
    <property type="molecule type" value="Genomic_DNA"/>
</dbReference>